<evidence type="ECO:0000313" key="1">
    <source>
        <dbReference type="EMBL" id="RMY94034.1"/>
    </source>
</evidence>
<accession>A0A3M7G017</accession>
<evidence type="ECO:0000313" key="2">
    <source>
        <dbReference type="Proteomes" id="UP000268823"/>
    </source>
</evidence>
<comment type="caution">
    <text evidence="1">The sequence shown here is derived from an EMBL/GenBank/DDBJ whole genome shotgun (WGS) entry which is preliminary data.</text>
</comment>
<proteinExistence type="predicted"/>
<protein>
    <submittedName>
        <fullName evidence="1">Uncharacterized protein</fullName>
    </submittedName>
</protein>
<dbReference type="VEuPathDB" id="FungiDB:BTJ68_02040"/>
<dbReference type="Proteomes" id="UP000268823">
    <property type="component" value="Unassembled WGS sequence"/>
</dbReference>
<sequence>MHSSAAFADKHLSSVLTDLAGPPRRKPTANVSKADQYFANAQMELQKNPANDPIQLLEEYEKDGNASVAIARLCLEQCERSLEGLAEDKKTYKIQQTQTGRRVLLWLWETGRYKQTEFVDDKVFIDKLVPFLLREGWESYLWEWLKLDQILAEGNHAYSDGKDVSFGQWLRTNSKILAGQIEMQMRLSTPSSKPLI</sequence>
<dbReference type="AlphaFoldDB" id="A0A3M7G017"/>
<dbReference type="EMBL" id="QWIR01000016">
    <property type="protein sequence ID" value="RMY94034.1"/>
    <property type="molecule type" value="Genomic_DNA"/>
</dbReference>
<reference evidence="1 2" key="1">
    <citation type="journal article" date="2018" name="BMC Genomics">
        <title>Genomic evidence for intraspecific hybridization in a clonal and extremely halotolerant yeast.</title>
        <authorList>
            <person name="Gostincar C."/>
            <person name="Stajich J.E."/>
            <person name="Zupancic J."/>
            <person name="Zalar P."/>
            <person name="Gunde-Cimerman N."/>
        </authorList>
    </citation>
    <scope>NUCLEOTIDE SEQUENCE [LARGE SCALE GENOMIC DNA]</scope>
    <source>
        <strain evidence="1 2">EXF-2788</strain>
    </source>
</reference>
<dbReference type="OrthoDB" id="5424391at2759"/>
<gene>
    <name evidence="1" type="ORF">D0861_01597</name>
</gene>
<name>A0A3M7G017_HORWE</name>
<organism evidence="1 2">
    <name type="scientific">Hortaea werneckii</name>
    <name type="common">Black yeast</name>
    <name type="synonym">Cladosporium werneckii</name>
    <dbReference type="NCBI Taxonomy" id="91943"/>
    <lineage>
        <taxon>Eukaryota</taxon>
        <taxon>Fungi</taxon>
        <taxon>Dikarya</taxon>
        <taxon>Ascomycota</taxon>
        <taxon>Pezizomycotina</taxon>
        <taxon>Dothideomycetes</taxon>
        <taxon>Dothideomycetidae</taxon>
        <taxon>Mycosphaerellales</taxon>
        <taxon>Teratosphaeriaceae</taxon>
        <taxon>Hortaea</taxon>
    </lineage>
</organism>